<evidence type="ECO:0000313" key="7">
    <source>
        <dbReference type="Proteomes" id="UP001465331"/>
    </source>
</evidence>
<evidence type="ECO:0000259" key="5">
    <source>
        <dbReference type="Pfam" id="PF00326"/>
    </source>
</evidence>
<evidence type="ECO:0000256" key="4">
    <source>
        <dbReference type="SAM" id="SignalP"/>
    </source>
</evidence>
<protein>
    <submittedName>
        <fullName evidence="6">S9 family peptidase</fullName>
        <ecNumber evidence="6">3.4.-.-</ecNumber>
    </submittedName>
</protein>
<dbReference type="InterPro" id="IPR011659">
    <property type="entry name" value="WD40"/>
</dbReference>
<keyword evidence="1 4" id="KW-0732">Signal</keyword>
<keyword evidence="2 6" id="KW-0378">Hydrolase</keyword>
<keyword evidence="3" id="KW-0720">Serine protease</keyword>
<feature type="chain" id="PRO_5045964278" evidence="4">
    <location>
        <begin position="21"/>
        <end position="691"/>
    </location>
</feature>
<dbReference type="Pfam" id="PF00326">
    <property type="entry name" value="Peptidase_S9"/>
    <property type="match status" value="1"/>
</dbReference>
<dbReference type="GO" id="GO:0016787">
    <property type="term" value="F:hydrolase activity"/>
    <property type="evidence" value="ECO:0007669"/>
    <property type="project" value="UniProtKB-KW"/>
</dbReference>
<gene>
    <name evidence="6" type="ORF">ABSH63_06120</name>
</gene>
<dbReference type="Gene3D" id="3.40.50.1820">
    <property type="entry name" value="alpha/beta hydrolase"/>
    <property type="match status" value="1"/>
</dbReference>
<accession>A0ABV2A8J8</accession>
<evidence type="ECO:0000256" key="3">
    <source>
        <dbReference type="ARBA" id="ARBA00022825"/>
    </source>
</evidence>
<dbReference type="Proteomes" id="UP001465331">
    <property type="component" value="Unassembled WGS sequence"/>
</dbReference>
<reference evidence="6 7" key="1">
    <citation type="submission" date="2024-06" db="EMBL/GenBank/DDBJ databases">
        <authorList>
            <person name="Li Z."/>
            <person name="Jiang Y."/>
        </authorList>
    </citation>
    <scope>NUCLEOTIDE SEQUENCE [LARGE SCALE GENOMIC DNA]</scope>
    <source>
        <strain evidence="6 7">HSW-8</strain>
    </source>
</reference>
<feature type="domain" description="Peptidase S9 prolyl oligopeptidase catalytic" evidence="5">
    <location>
        <begin position="481"/>
        <end position="690"/>
    </location>
</feature>
<comment type="caution">
    <text evidence="6">The sequence shown here is derived from an EMBL/GenBank/DDBJ whole genome shotgun (WGS) entry which is preliminary data.</text>
</comment>
<proteinExistence type="predicted"/>
<keyword evidence="7" id="KW-1185">Reference proteome</keyword>
<organism evidence="6 7">
    <name type="scientific">Sinimarinibacterium thermocellulolyticum</name>
    <dbReference type="NCBI Taxonomy" id="3170016"/>
    <lineage>
        <taxon>Bacteria</taxon>
        <taxon>Pseudomonadati</taxon>
        <taxon>Pseudomonadota</taxon>
        <taxon>Gammaproteobacteria</taxon>
        <taxon>Nevskiales</taxon>
        <taxon>Nevskiaceae</taxon>
        <taxon>Sinimarinibacterium</taxon>
    </lineage>
</organism>
<dbReference type="EC" id="3.4.-.-" evidence="6"/>
<dbReference type="PANTHER" id="PTHR42776">
    <property type="entry name" value="SERINE PEPTIDASE S9 FAMILY MEMBER"/>
    <property type="match status" value="1"/>
</dbReference>
<feature type="signal peptide" evidence="4">
    <location>
        <begin position="1"/>
        <end position="20"/>
    </location>
</feature>
<dbReference type="SUPFAM" id="SSF53474">
    <property type="entry name" value="alpha/beta-Hydrolases"/>
    <property type="match status" value="1"/>
</dbReference>
<keyword evidence="3" id="KW-0645">Protease</keyword>
<evidence type="ECO:0000256" key="2">
    <source>
        <dbReference type="ARBA" id="ARBA00022801"/>
    </source>
</evidence>
<sequence length="691" mass="76875">MIRPSLAGLALALVATTAMSTTPSTPQGLRAFSADDLVRLERVSDPQLSPDGRYVAYTLRRTDWDNDKGVLDLWLVPSDGSAAPRPLTRAEGNHSEPRWSADGRWLYFLSTRSGSAQIWRLDLVAGGDASPVTELPLAVNNYALSPDGRRIAVSLDVFPDCADLDCTKQRLEARAKQKASGMSFDKLFVRHWDSWKDGARAQLFTLTLGDDGRARDPVHVSRGIDGDVPTKPFGDASEYTFSPDGKTLVFTARIAGRSEAWSTNLDLWWVPADGSQPPKNLTAPNEAVDIGPVFSPDGRYLAWRAMRRPGYEADRLAILLRDLKTGETREVAPDWDRSAGALQFSADGKTLYTSSDDLGNHRLFAIDVATGAVSALTGPGHVAGFSVGADHIVYGFDTLTHPVHLYRIARGGGEPEQLTRHNAERLAQIRFGDYEQFAFPGWNDETVYGYVVKPWNYRKGKKYPVVFIIHGGPQGSMGNDWHYRWNPAVYSGWGYAVVFIDFHGSTGYGQAFTDSIRGDWGGKPLVDLQKGWAHALKTYDFLDGERAAALGASYGGYMINWIAGNWPDAFKALVNHCGIFDNRSMYYTTEELWFDEWEHGGPYFASPETHEKHNPAAHVTQWKTPMLVIHGAKDYRVPLDQGIATFTALQRRGIASQLLVFPDENHWVLKPQNSVQWHDTVRTWLQRWLGA</sequence>
<dbReference type="SUPFAM" id="SSF82171">
    <property type="entry name" value="DPP6 N-terminal domain-like"/>
    <property type="match status" value="1"/>
</dbReference>
<dbReference type="Gene3D" id="2.120.10.30">
    <property type="entry name" value="TolB, C-terminal domain"/>
    <property type="match status" value="3"/>
</dbReference>
<dbReference type="EMBL" id="JBEPIJ010000005">
    <property type="protein sequence ID" value="MES0873578.1"/>
    <property type="molecule type" value="Genomic_DNA"/>
</dbReference>
<dbReference type="PANTHER" id="PTHR42776:SF13">
    <property type="entry name" value="DIPEPTIDYL-PEPTIDASE 5"/>
    <property type="match status" value="1"/>
</dbReference>
<dbReference type="InterPro" id="IPR029058">
    <property type="entry name" value="AB_hydrolase_fold"/>
</dbReference>
<dbReference type="InterPro" id="IPR011042">
    <property type="entry name" value="6-blade_b-propeller_TolB-like"/>
</dbReference>
<name>A0ABV2A8J8_9GAMM</name>
<evidence type="ECO:0000313" key="6">
    <source>
        <dbReference type="EMBL" id="MES0873578.1"/>
    </source>
</evidence>
<dbReference type="Pfam" id="PF07676">
    <property type="entry name" value="PD40"/>
    <property type="match status" value="4"/>
</dbReference>
<evidence type="ECO:0000256" key="1">
    <source>
        <dbReference type="ARBA" id="ARBA00022729"/>
    </source>
</evidence>
<dbReference type="InterPro" id="IPR001375">
    <property type="entry name" value="Peptidase_S9_cat"/>
</dbReference>